<dbReference type="PROSITE" id="PS50118">
    <property type="entry name" value="HMG_BOX_2"/>
    <property type="match status" value="2"/>
</dbReference>
<dbReference type="RefSeq" id="XP_025356296.1">
    <property type="nucleotide sequence ID" value="XM_025498885.1"/>
</dbReference>
<dbReference type="OrthoDB" id="5550281at2759"/>
<feature type="DNA-binding region" description="HMG box" evidence="2">
    <location>
        <begin position="239"/>
        <end position="306"/>
    </location>
</feature>
<evidence type="ECO:0000256" key="2">
    <source>
        <dbReference type="PROSITE-ProRule" id="PRU00267"/>
    </source>
</evidence>
<feature type="domain" description="HMG box" evidence="4">
    <location>
        <begin position="125"/>
        <end position="203"/>
    </location>
</feature>
<dbReference type="GO" id="GO:0003677">
    <property type="term" value="F:DNA binding"/>
    <property type="evidence" value="ECO:0007669"/>
    <property type="project" value="UniProtKB-UniRule"/>
</dbReference>
<evidence type="ECO:0000313" key="5">
    <source>
        <dbReference type="EMBL" id="PWN35994.1"/>
    </source>
</evidence>
<dbReference type="STRING" id="1280837.A0A316VFA3"/>
<sequence length="312" mass="35161">MVNPLLLRSVTRSLGNLTVASARSYTTSSSRTILSRSTTSVQHFSQSRRSFIADASNQTSTDPEPKKKATTTKAKSTTTKTKTKKEKKPAVKKPKKVKKTPVKKLKAWEKIGPDGKLVPLPSASKPKRLSAFILFVSKRLPELRSDPSLSTTGKDGEQKFEAAKAMKRIAEEYRAFTEEQKAEINEQTAAEGERYQRDLERWRNALTPEDIKRENAYISSQRKKGKSGVPARLRDPTKPKAPKTPFFQFFSDFRSKSSDLVNLSVPEAAKRAGAAWKNLTTEEKEPYYKIHAEEREKYSATLKEWESKTGSD</sequence>
<dbReference type="SUPFAM" id="SSF47095">
    <property type="entry name" value="HMG-box"/>
    <property type="match status" value="2"/>
</dbReference>
<dbReference type="InterPro" id="IPR009071">
    <property type="entry name" value="HMG_box_dom"/>
</dbReference>
<dbReference type="PANTHER" id="PTHR48112">
    <property type="entry name" value="HIGH MOBILITY GROUP PROTEIN DSP1"/>
    <property type="match status" value="1"/>
</dbReference>
<dbReference type="Proteomes" id="UP000245771">
    <property type="component" value="Unassembled WGS sequence"/>
</dbReference>
<dbReference type="Gene3D" id="1.10.30.10">
    <property type="entry name" value="High mobility group box domain"/>
    <property type="match status" value="2"/>
</dbReference>
<dbReference type="EMBL" id="KZ819603">
    <property type="protein sequence ID" value="PWN35994.1"/>
    <property type="molecule type" value="Genomic_DNA"/>
</dbReference>
<dbReference type="Pfam" id="PF00505">
    <property type="entry name" value="HMG_box"/>
    <property type="match status" value="1"/>
</dbReference>
<dbReference type="AlphaFoldDB" id="A0A316VFA3"/>
<feature type="compositionally biased region" description="Low complexity" evidence="3">
    <location>
        <begin position="71"/>
        <end position="80"/>
    </location>
</feature>
<feature type="DNA-binding region" description="HMG box" evidence="2">
    <location>
        <begin position="125"/>
        <end position="203"/>
    </location>
</feature>
<evidence type="ECO:0000259" key="4">
    <source>
        <dbReference type="PROSITE" id="PS50118"/>
    </source>
</evidence>
<dbReference type="GO" id="GO:0005634">
    <property type="term" value="C:nucleus"/>
    <property type="evidence" value="ECO:0007669"/>
    <property type="project" value="UniProtKB-UniRule"/>
</dbReference>
<organism evidence="5 6">
    <name type="scientific">Meira miltonrushii</name>
    <dbReference type="NCBI Taxonomy" id="1280837"/>
    <lineage>
        <taxon>Eukaryota</taxon>
        <taxon>Fungi</taxon>
        <taxon>Dikarya</taxon>
        <taxon>Basidiomycota</taxon>
        <taxon>Ustilaginomycotina</taxon>
        <taxon>Exobasidiomycetes</taxon>
        <taxon>Exobasidiales</taxon>
        <taxon>Brachybasidiaceae</taxon>
        <taxon>Meira</taxon>
    </lineage>
</organism>
<keyword evidence="1 2" id="KW-0238">DNA-binding</keyword>
<reference evidence="5 6" key="1">
    <citation type="journal article" date="2018" name="Mol. Biol. Evol.">
        <title>Broad Genomic Sampling Reveals a Smut Pathogenic Ancestry of the Fungal Clade Ustilaginomycotina.</title>
        <authorList>
            <person name="Kijpornyongpan T."/>
            <person name="Mondo S.J."/>
            <person name="Barry K."/>
            <person name="Sandor L."/>
            <person name="Lee J."/>
            <person name="Lipzen A."/>
            <person name="Pangilinan J."/>
            <person name="LaButti K."/>
            <person name="Hainaut M."/>
            <person name="Henrissat B."/>
            <person name="Grigoriev I.V."/>
            <person name="Spatafora J.W."/>
            <person name="Aime M.C."/>
        </authorList>
    </citation>
    <scope>NUCLEOTIDE SEQUENCE [LARGE SCALE GENOMIC DNA]</scope>
    <source>
        <strain evidence="5 6">MCA 3882</strain>
    </source>
</reference>
<feature type="domain" description="HMG box" evidence="4">
    <location>
        <begin position="239"/>
        <end position="306"/>
    </location>
</feature>
<dbReference type="GeneID" id="37020666"/>
<feature type="region of interest" description="Disordered" evidence="3">
    <location>
        <begin position="215"/>
        <end position="244"/>
    </location>
</feature>
<name>A0A316VFA3_9BASI</name>
<protein>
    <recommendedName>
        <fullName evidence="4">HMG box domain-containing protein</fullName>
    </recommendedName>
</protein>
<dbReference type="InterPro" id="IPR036910">
    <property type="entry name" value="HMG_box_dom_sf"/>
</dbReference>
<dbReference type="InParanoid" id="A0A316VFA3"/>
<keyword evidence="6" id="KW-1185">Reference proteome</keyword>
<evidence type="ECO:0000313" key="6">
    <source>
        <dbReference type="Proteomes" id="UP000245771"/>
    </source>
</evidence>
<dbReference type="SMART" id="SM00398">
    <property type="entry name" value="HMG"/>
    <property type="match status" value="2"/>
</dbReference>
<dbReference type="PANTHER" id="PTHR48112:SF22">
    <property type="entry name" value="MITOCHONDRIAL TRANSCRIPTION FACTOR A, ISOFORM B"/>
    <property type="match status" value="1"/>
</dbReference>
<feature type="region of interest" description="Disordered" evidence="3">
    <location>
        <begin position="50"/>
        <end position="106"/>
    </location>
</feature>
<accession>A0A316VFA3</accession>
<proteinExistence type="predicted"/>
<evidence type="ECO:0000256" key="3">
    <source>
        <dbReference type="SAM" id="MobiDB-lite"/>
    </source>
</evidence>
<dbReference type="InterPro" id="IPR050342">
    <property type="entry name" value="HMGB"/>
</dbReference>
<feature type="compositionally biased region" description="Basic residues" evidence="3">
    <location>
        <begin position="81"/>
        <end position="105"/>
    </location>
</feature>
<keyword evidence="2" id="KW-0539">Nucleus</keyword>
<feature type="compositionally biased region" description="Polar residues" evidence="3">
    <location>
        <begin position="50"/>
        <end position="62"/>
    </location>
</feature>
<evidence type="ECO:0000256" key="1">
    <source>
        <dbReference type="ARBA" id="ARBA00023125"/>
    </source>
</evidence>
<gene>
    <name evidence="5" type="ORF">FA14DRAFT_160916</name>
</gene>